<dbReference type="STRING" id="9925.ENSCHIP00000013325"/>
<protein>
    <submittedName>
        <fullName evidence="4">Uncharacterized protein</fullName>
    </submittedName>
</protein>
<sequence length="64" mass="6736">LYLPSPLAHLFAGGLGAILTRPLEVVKTWLQSSSVALYTSEVQLIMAGASVKLAPGPGPLHRLK</sequence>
<organism evidence="4 5">
    <name type="scientific">Capra hircus</name>
    <name type="common">Goat</name>
    <dbReference type="NCBI Taxonomy" id="9925"/>
    <lineage>
        <taxon>Eukaryota</taxon>
        <taxon>Metazoa</taxon>
        <taxon>Chordata</taxon>
        <taxon>Craniata</taxon>
        <taxon>Vertebrata</taxon>
        <taxon>Euteleostomi</taxon>
        <taxon>Mammalia</taxon>
        <taxon>Eutheria</taxon>
        <taxon>Laurasiatheria</taxon>
        <taxon>Artiodactyla</taxon>
        <taxon>Ruminantia</taxon>
        <taxon>Pecora</taxon>
        <taxon>Bovidae</taxon>
        <taxon>Caprinae</taxon>
        <taxon>Capra</taxon>
    </lineage>
</organism>
<proteinExistence type="predicted"/>
<dbReference type="GeneTree" id="ENSGT00940000175521"/>
<reference evidence="4" key="3">
    <citation type="submission" date="2025-09" db="UniProtKB">
        <authorList>
            <consortium name="Ensembl"/>
        </authorList>
    </citation>
    <scope>IDENTIFICATION</scope>
</reference>
<comment type="subcellular location">
    <subcellularLocation>
        <location evidence="1">Membrane</location>
    </subcellularLocation>
</comment>
<keyword evidence="3" id="KW-0472">Membrane</keyword>
<dbReference type="InterPro" id="IPR023395">
    <property type="entry name" value="MCP_dom_sf"/>
</dbReference>
<keyword evidence="2" id="KW-0812">Transmembrane</keyword>
<dbReference type="AlphaFoldDB" id="A0A452EMD5"/>
<accession>A0A452EMD5</accession>
<dbReference type="Ensembl" id="ENSCHIT00000021117.1">
    <property type="protein sequence ID" value="ENSCHIP00000013325.1"/>
    <property type="gene ID" value="ENSCHIG00000014804.1"/>
</dbReference>
<name>A0A452EMD5_CAPHI</name>
<dbReference type="GO" id="GO:0016020">
    <property type="term" value="C:membrane"/>
    <property type="evidence" value="ECO:0007669"/>
    <property type="project" value="UniProtKB-SubCell"/>
</dbReference>
<evidence type="ECO:0000313" key="4">
    <source>
        <dbReference type="Ensembl" id="ENSCHIP00000013325.1"/>
    </source>
</evidence>
<reference evidence="5" key="1">
    <citation type="submission" date="2016-04" db="EMBL/GenBank/DDBJ databases">
        <title>Polished mammalian reference genomes with single-molecule sequencing and chromosome conformation capture applied to the Capra hircus genome.</title>
        <authorList>
            <person name="Bickhart D.M."/>
            <person name="Koren S."/>
            <person name="Rosen B."/>
            <person name="Hastie A."/>
            <person name="Liachko I."/>
            <person name="Sullivan S.T."/>
            <person name="Burton J."/>
            <person name="Sayre B.L."/>
            <person name="Huson H.J."/>
            <person name="Lee J."/>
            <person name="Lam E."/>
            <person name="Kelley C.M."/>
            <person name="Hutchison J.L."/>
            <person name="Zhou Y."/>
            <person name="Sun J."/>
            <person name="Crisa A."/>
            <person name="Schwartz J.C."/>
            <person name="Hammond J.A."/>
            <person name="Schroeder S.G."/>
            <person name="Liu G.E."/>
            <person name="Dunham M."/>
            <person name="Shendure J."/>
            <person name="Sonstegard T.S."/>
            <person name="Phillippy A.M."/>
            <person name="Van Tassell C.P."/>
            <person name="Smith T.P."/>
        </authorList>
    </citation>
    <scope>NUCLEOTIDE SEQUENCE [LARGE SCALE GENOMIC DNA]</scope>
</reference>
<evidence type="ECO:0000313" key="5">
    <source>
        <dbReference type="Proteomes" id="UP000291000"/>
    </source>
</evidence>
<dbReference type="Bgee" id="ENSCHIG00000014804">
    <property type="expression patterns" value="Expressed in prefrontal cortex and 15 other cell types or tissues"/>
</dbReference>
<dbReference type="OMA" id="VQLIMAG"/>
<dbReference type="SUPFAM" id="SSF103506">
    <property type="entry name" value="Mitochondrial carrier"/>
    <property type="match status" value="1"/>
</dbReference>
<evidence type="ECO:0000256" key="1">
    <source>
        <dbReference type="ARBA" id="ARBA00004370"/>
    </source>
</evidence>
<keyword evidence="5" id="KW-1185">Reference proteome</keyword>
<evidence type="ECO:0000256" key="3">
    <source>
        <dbReference type="ARBA" id="ARBA00023136"/>
    </source>
</evidence>
<evidence type="ECO:0000256" key="2">
    <source>
        <dbReference type="ARBA" id="ARBA00022692"/>
    </source>
</evidence>
<dbReference type="Proteomes" id="UP000291000">
    <property type="component" value="Unassembled WGS sequence"/>
</dbReference>
<reference evidence="4" key="2">
    <citation type="submission" date="2025-08" db="UniProtKB">
        <authorList>
            <consortium name="Ensembl"/>
        </authorList>
    </citation>
    <scope>IDENTIFICATION</scope>
</reference>